<evidence type="ECO:0000313" key="3">
    <source>
        <dbReference type="EMBL" id="CCX32868.1"/>
    </source>
</evidence>
<gene>
    <name evidence="3" type="ORF">PCON_13719</name>
</gene>
<dbReference type="OrthoDB" id="5397827at2759"/>
<keyword evidence="2" id="KW-1133">Transmembrane helix</keyword>
<reference evidence="3 4" key="1">
    <citation type="journal article" date="2013" name="PLoS Genet.">
        <title>The genome and development-dependent transcriptomes of Pyronema confluens: a window into fungal evolution.</title>
        <authorList>
            <person name="Traeger S."/>
            <person name="Altegoer F."/>
            <person name="Freitag M."/>
            <person name="Gabaldon T."/>
            <person name="Kempken F."/>
            <person name="Kumar A."/>
            <person name="Marcet-Houben M."/>
            <person name="Poggeler S."/>
            <person name="Stajich J.E."/>
            <person name="Nowrousian M."/>
        </authorList>
    </citation>
    <scope>NUCLEOTIDE SEQUENCE [LARGE SCALE GENOMIC DNA]</scope>
    <source>
        <strain evidence="4">CBS 100304</strain>
        <tissue evidence="3">Vegetative mycelium</tissue>
    </source>
</reference>
<dbReference type="STRING" id="1076935.U4LLR9"/>
<evidence type="ECO:0000256" key="1">
    <source>
        <dbReference type="SAM" id="MobiDB-lite"/>
    </source>
</evidence>
<dbReference type="OMA" id="TWSHYFL"/>
<accession>U4LLR9</accession>
<keyword evidence="2" id="KW-0812">Transmembrane</keyword>
<dbReference type="AlphaFoldDB" id="U4LLR9"/>
<feature type="transmembrane region" description="Helical" evidence="2">
    <location>
        <begin position="78"/>
        <end position="100"/>
    </location>
</feature>
<feature type="compositionally biased region" description="Basic and acidic residues" evidence="1">
    <location>
        <begin position="261"/>
        <end position="292"/>
    </location>
</feature>
<organism evidence="3 4">
    <name type="scientific">Pyronema omphalodes (strain CBS 100304)</name>
    <name type="common">Pyronema confluens</name>
    <dbReference type="NCBI Taxonomy" id="1076935"/>
    <lineage>
        <taxon>Eukaryota</taxon>
        <taxon>Fungi</taxon>
        <taxon>Dikarya</taxon>
        <taxon>Ascomycota</taxon>
        <taxon>Pezizomycotina</taxon>
        <taxon>Pezizomycetes</taxon>
        <taxon>Pezizales</taxon>
        <taxon>Pyronemataceae</taxon>
        <taxon>Pyronema</taxon>
    </lineage>
</organism>
<dbReference type="EMBL" id="HF935907">
    <property type="protein sequence ID" value="CCX32868.1"/>
    <property type="molecule type" value="Genomic_DNA"/>
</dbReference>
<name>U4LLR9_PYROM</name>
<protein>
    <submittedName>
        <fullName evidence="3">Uncharacterized protein</fullName>
    </submittedName>
</protein>
<sequence length="292" mass="33749">MSRYLQIPRFLLPRGARAYTTPKLAKPTKFTPPSHSARVKDPVNYPGFSIKPDPTKRYPNTMPPPETWSHYFLTSRKLHFYLSLGILGALAGTVSISNFLNTSPFAHDIEWSWGHPIMSLERFKDAWKKTVEERSRLVAEMRKKKLEDVEKRGEYRKRFGLEETGNEGGFGGFGIKTKEEDKRYQATMEVQRRMLEQEEKKVGGQGDWVEEELRRLEKVAEDATGELVEEKRKLVDGILKQEGLTEEEKVKRMLAVVDEQEVSKDGKSSAENVEVKMGETPVLEEKKKRSWW</sequence>
<evidence type="ECO:0000313" key="4">
    <source>
        <dbReference type="Proteomes" id="UP000018144"/>
    </source>
</evidence>
<dbReference type="eggNOG" id="ENOG502S0PN">
    <property type="taxonomic scope" value="Eukaryota"/>
</dbReference>
<evidence type="ECO:0000256" key="2">
    <source>
        <dbReference type="SAM" id="Phobius"/>
    </source>
</evidence>
<dbReference type="Proteomes" id="UP000018144">
    <property type="component" value="Unassembled WGS sequence"/>
</dbReference>
<keyword evidence="4" id="KW-1185">Reference proteome</keyword>
<proteinExistence type="predicted"/>
<feature type="region of interest" description="Disordered" evidence="1">
    <location>
        <begin position="260"/>
        <end position="292"/>
    </location>
</feature>
<keyword evidence="2" id="KW-0472">Membrane</keyword>